<keyword evidence="3 6" id="KW-0560">Oxidoreductase</keyword>
<dbReference type="GO" id="GO:0016121">
    <property type="term" value="P:carotene catabolic process"/>
    <property type="evidence" value="ECO:0007669"/>
    <property type="project" value="TreeGrafter"/>
</dbReference>
<dbReference type="InterPro" id="IPR004294">
    <property type="entry name" value="Carotenoid_Oase"/>
</dbReference>
<feature type="binding site" evidence="5">
    <location>
        <position position="162"/>
    </location>
    <ligand>
        <name>Fe cation</name>
        <dbReference type="ChEBI" id="CHEBI:24875"/>
        <note>catalytic</note>
    </ligand>
</feature>
<dbReference type="GO" id="GO:0010436">
    <property type="term" value="F:carotenoid dioxygenase activity"/>
    <property type="evidence" value="ECO:0007669"/>
    <property type="project" value="TreeGrafter"/>
</dbReference>
<dbReference type="Proteomes" id="UP001064782">
    <property type="component" value="Unassembled WGS sequence"/>
</dbReference>
<keyword evidence="9" id="KW-1185">Reference proteome</keyword>
<keyword evidence="6" id="KW-0223">Dioxygenase</keyword>
<evidence type="ECO:0000313" key="7">
    <source>
        <dbReference type="EMBL" id="GLB87035.1"/>
    </source>
</evidence>
<gene>
    <name evidence="8" type="ORF">Mkiyose1413_15120</name>
    <name evidence="7" type="ORF">SRL2020028_62910</name>
</gene>
<feature type="binding site" evidence="5">
    <location>
        <position position="211"/>
    </location>
    <ligand>
        <name>Fe cation</name>
        <dbReference type="ChEBI" id="CHEBI:24875"/>
        <note>catalytic</note>
    </ligand>
</feature>
<comment type="caution">
    <text evidence="8">The sequence shown here is derived from an EMBL/GenBank/DDBJ whole genome shotgun (WGS) entry which is preliminary data.</text>
</comment>
<comment type="cofactor">
    <cofactor evidence="5 6">
        <name>Fe(2+)</name>
        <dbReference type="ChEBI" id="CHEBI:29033"/>
    </cofactor>
    <text evidence="5 6">Binds 1 Fe(2+) ion per subunit.</text>
</comment>
<dbReference type="GO" id="GO:0046872">
    <property type="term" value="F:metal ion binding"/>
    <property type="evidence" value="ECO:0007669"/>
    <property type="project" value="UniProtKB-KW"/>
</dbReference>
<evidence type="ECO:0000256" key="4">
    <source>
        <dbReference type="ARBA" id="ARBA00023004"/>
    </source>
</evidence>
<dbReference type="PANTHER" id="PTHR10543:SF89">
    <property type="entry name" value="CAROTENOID 9,10(9',10')-CLEAVAGE DIOXYGENASE 1"/>
    <property type="match status" value="1"/>
</dbReference>
<dbReference type="EC" id="1.13.11.-" evidence="6"/>
<organism evidence="8 9">
    <name type="scientific">Mycobacterium kiyosense</name>
    <dbReference type="NCBI Taxonomy" id="2871094"/>
    <lineage>
        <taxon>Bacteria</taxon>
        <taxon>Bacillati</taxon>
        <taxon>Actinomycetota</taxon>
        <taxon>Actinomycetes</taxon>
        <taxon>Mycobacteriales</taxon>
        <taxon>Mycobacteriaceae</taxon>
        <taxon>Mycobacterium</taxon>
    </lineage>
</organism>
<reference evidence="8" key="1">
    <citation type="submission" date="2022-08" db="EMBL/GenBank/DDBJ databases">
        <title>Mycobacterium kiyosense sp. nov., scotochromogenic slow-glowing species isolated from respiratory specimens.</title>
        <authorList>
            <person name="Fukano H."/>
            <person name="Kazumi Y."/>
            <person name="Sakagami N."/>
            <person name="Ato M."/>
            <person name="Mitarai S."/>
            <person name="Hoshino Y."/>
        </authorList>
    </citation>
    <scope>NUCLEOTIDE SEQUENCE</scope>
    <source>
        <strain evidence="8">1413</strain>
        <strain evidence="7">SRL2020-028</strain>
    </source>
</reference>
<feature type="binding site" evidence="5">
    <location>
        <position position="500"/>
    </location>
    <ligand>
        <name>Fe cation</name>
        <dbReference type="ChEBI" id="CHEBI:24875"/>
        <note>catalytic</note>
    </ligand>
</feature>
<dbReference type="EMBL" id="BRZI01000007">
    <property type="protein sequence ID" value="GLD29629.1"/>
    <property type="molecule type" value="Genomic_DNA"/>
</dbReference>
<dbReference type="EMBL" id="BRXE01000271">
    <property type="protein sequence ID" value="GLB87035.1"/>
    <property type="molecule type" value="Genomic_DNA"/>
</dbReference>
<proteinExistence type="inferred from homology"/>
<dbReference type="AlphaFoldDB" id="A0A9P3Q4L0"/>
<dbReference type="Proteomes" id="UP001165663">
    <property type="component" value="Unassembled WGS sequence"/>
</dbReference>
<name>A0A9P3Q4L0_9MYCO</name>
<evidence type="ECO:0000313" key="8">
    <source>
        <dbReference type="EMBL" id="GLD29629.1"/>
    </source>
</evidence>
<evidence type="ECO:0000256" key="5">
    <source>
        <dbReference type="PIRSR" id="PIRSR604294-1"/>
    </source>
</evidence>
<accession>A0A9P3Q4L0</accession>
<sequence>MTSVQTAQSRNPYLEDFLAPVDAEVTATDLPVTGHIPDHLHGRYLRNGPNPAAEVNPATYHWFSGDGMVHGVALQDGQARWYRNRWVRSLPVCAALGEPRPARLDPRAGLLALGANTNVLAHAGRTLALVEGGVANYELTDDLDTVGTWDFRGTLYGGYTAHPHRDPHTGELHAVSYSFARGRTVQYSVIGVDGRARKTVDIAVSGSPMMHDFSLTDKYVVLYDLPVTFDTAQMLPANLPRWLSRPAQLVVQSMVGRVRMPSPIAAMVNRNPNPSDRMPYAWNPNYPARIGVMPREGSGKDVRWFDIEPCYVYHPLNAYSEQRGEAEVLVLDVVRYDRMFDRDRRGPGESRPMLDRWTINLSTGAVSTERRDDRPQEFPRINEALTGARHRFGYAVGIGDGFVDSYGNQAAPMSTALYKHDFAAGASEVAVLDPDLVLGEMSFVPNPAPDGRTAAEDDGILMGYGYHRGRDEGQLVMLDAQTLESVATVHLPQRVPMGFHGNWAPVA</sequence>
<keyword evidence="2 5" id="KW-0479">Metal-binding</keyword>
<evidence type="ECO:0000256" key="2">
    <source>
        <dbReference type="ARBA" id="ARBA00022723"/>
    </source>
</evidence>
<comment type="similarity">
    <text evidence="1 6">Belongs to the carotenoid oxygenase family.</text>
</comment>
<evidence type="ECO:0000256" key="6">
    <source>
        <dbReference type="RuleBase" id="RU364048"/>
    </source>
</evidence>
<dbReference type="Pfam" id="PF03055">
    <property type="entry name" value="RPE65"/>
    <property type="match status" value="1"/>
</dbReference>
<evidence type="ECO:0000313" key="9">
    <source>
        <dbReference type="Proteomes" id="UP001064782"/>
    </source>
</evidence>
<evidence type="ECO:0000256" key="1">
    <source>
        <dbReference type="ARBA" id="ARBA00006787"/>
    </source>
</evidence>
<dbReference type="GeneID" id="83629559"/>
<feature type="binding site" evidence="5">
    <location>
        <position position="314"/>
    </location>
    <ligand>
        <name>Fe cation</name>
        <dbReference type="ChEBI" id="CHEBI:24875"/>
        <note>catalytic</note>
    </ligand>
</feature>
<keyword evidence="4 5" id="KW-0408">Iron</keyword>
<dbReference type="PANTHER" id="PTHR10543">
    <property type="entry name" value="BETA-CAROTENE DIOXYGENASE"/>
    <property type="match status" value="1"/>
</dbReference>
<dbReference type="RefSeq" id="WP_236981089.1">
    <property type="nucleotide sequence ID" value="NZ_BRXE01000271.1"/>
</dbReference>
<protein>
    <recommendedName>
        <fullName evidence="6">Dioxygenase</fullName>
        <ecNumber evidence="6">1.13.11.-</ecNumber>
    </recommendedName>
</protein>
<evidence type="ECO:0000256" key="3">
    <source>
        <dbReference type="ARBA" id="ARBA00023002"/>
    </source>
</evidence>